<protein>
    <recommendedName>
        <fullName evidence="3">DUF3024 domain-containing protein</fullName>
    </recommendedName>
</protein>
<dbReference type="OrthoDB" id="1362002at2"/>
<dbReference type="AlphaFoldDB" id="A0A1S8DCR7"/>
<gene>
    <name evidence="1" type="ORF">BXT89_17100</name>
</gene>
<comment type="caution">
    <text evidence="1">The sequence shown here is derived from an EMBL/GenBank/DDBJ whole genome shotgun (WGS) entry which is preliminary data.</text>
</comment>
<proteinExistence type="predicted"/>
<sequence>MAISEFEIKKIEKELEAFMKVQRPPAHIRNELDLGYRIEGQSVEIFEVRPQWRDPSQKTETPVAKATFVKAQNCWKIFWQRSDLKWHGYEPAPKAKSLTDFLNVVAEDKYACFFG</sequence>
<organism evidence="1 2">
    <name type="scientific">Halopseudomonas pachastrellae</name>
    <dbReference type="NCBI Taxonomy" id="254161"/>
    <lineage>
        <taxon>Bacteria</taxon>
        <taxon>Pseudomonadati</taxon>
        <taxon>Pseudomonadota</taxon>
        <taxon>Gammaproteobacteria</taxon>
        <taxon>Pseudomonadales</taxon>
        <taxon>Pseudomonadaceae</taxon>
        <taxon>Halopseudomonas</taxon>
    </lineage>
</organism>
<reference evidence="1 2" key="1">
    <citation type="submission" date="2017-01" db="EMBL/GenBank/DDBJ databases">
        <title>Draft genome sequence of Pseudomonas pachastrellae type strain CCUG 46540T from a deep sea.</title>
        <authorList>
            <person name="Gomila M."/>
            <person name="Mulet M."/>
            <person name="Lalucat J."/>
            <person name="Garcia-Valdes E."/>
        </authorList>
    </citation>
    <scope>NUCLEOTIDE SEQUENCE [LARGE SCALE GENOMIC DNA]</scope>
    <source>
        <strain evidence="1 2">CCUG 46540</strain>
    </source>
</reference>
<name>A0A1S8DCR7_9GAMM</name>
<keyword evidence="2" id="KW-1185">Reference proteome</keyword>
<accession>A0A1S8DCR7</accession>
<dbReference type="InterPro" id="IPR021388">
    <property type="entry name" value="DUF3024"/>
</dbReference>
<dbReference type="Pfam" id="PF11225">
    <property type="entry name" value="DUF3024"/>
    <property type="match status" value="1"/>
</dbReference>
<evidence type="ECO:0008006" key="3">
    <source>
        <dbReference type="Google" id="ProtNLM"/>
    </source>
</evidence>
<dbReference type="RefSeq" id="WP_083729054.1">
    <property type="nucleotide sequence ID" value="NZ_FOUD01000002.1"/>
</dbReference>
<evidence type="ECO:0000313" key="2">
    <source>
        <dbReference type="Proteomes" id="UP000242847"/>
    </source>
</evidence>
<evidence type="ECO:0000313" key="1">
    <source>
        <dbReference type="EMBL" id="ONM42606.1"/>
    </source>
</evidence>
<dbReference type="Proteomes" id="UP000242847">
    <property type="component" value="Unassembled WGS sequence"/>
</dbReference>
<dbReference type="EMBL" id="MUBC01000058">
    <property type="protein sequence ID" value="ONM42606.1"/>
    <property type="molecule type" value="Genomic_DNA"/>
</dbReference>